<name>A0A7X6BD27_9SPHN</name>
<organism evidence="1 2">
    <name type="scientific">Sphingomonas trueperi</name>
    <dbReference type="NCBI Taxonomy" id="53317"/>
    <lineage>
        <taxon>Bacteria</taxon>
        <taxon>Pseudomonadati</taxon>
        <taxon>Pseudomonadota</taxon>
        <taxon>Alphaproteobacteria</taxon>
        <taxon>Sphingomonadales</taxon>
        <taxon>Sphingomonadaceae</taxon>
        <taxon>Sphingomonas</taxon>
    </lineage>
</organism>
<gene>
    <name evidence="1" type="ORF">GGR89_002539</name>
</gene>
<dbReference type="EMBL" id="JAATJB010000007">
    <property type="protein sequence ID" value="NJB98208.1"/>
    <property type="molecule type" value="Genomic_DNA"/>
</dbReference>
<comment type="caution">
    <text evidence="1">The sequence shown here is derived from an EMBL/GenBank/DDBJ whole genome shotgun (WGS) entry which is preliminary data.</text>
</comment>
<reference evidence="1 2" key="1">
    <citation type="submission" date="2020-03" db="EMBL/GenBank/DDBJ databases">
        <title>Genomic Encyclopedia of Type Strains, Phase IV (KMG-IV): sequencing the most valuable type-strain genomes for metagenomic binning, comparative biology and taxonomic classification.</title>
        <authorList>
            <person name="Goeker M."/>
        </authorList>
    </citation>
    <scope>NUCLEOTIDE SEQUENCE [LARGE SCALE GENOMIC DNA]</scope>
    <source>
        <strain evidence="1 2">DSM 7225</strain>
    </source>
</reference>
<proteinExistence type="predicted"/>
<dbReference type="Proteomes" id="UP000531251">
    <property type="component" value="Unassembled WGS sequence"/>
</dbReference>
<keyword evidence="2" id="KW-1185">Reference proteome</keyword>
<dbReference type="AlphaFoldDB" id="A0A7X6BD27"/>
<protein>
    <submittedName>
        <fullName evidence="1">Uncharacterized protein</fullName>
    </submittedName>
</protein>
<evidence type="ECO:0000313" key="2">
    <source>
        <dbReference type="Proteomes" id="UP000531251"/>
    </source>
</evidence>
<sequence>MSTNTVTDLSAEEWAGLKAISKTQHNTVYDGENSGTATTDTPGLGKTVVGYSYDPGKKTAEFTIKEKPESVPAEVIWFALGATVAHVSGAAARTY</sequence>
<dbReference type="RefSeq" id="WP_125976728.1">
    <property type="nucleotide sequence ID" value="NZ_BAAADY010000003.1"/>
</dbReference>
<accession>A0A7X6BD27</accession>
<evidence type="ECO:0000313" key="1">
    <source>
        <dbReference type="EMBL" id="NJB98208.1"/>
    </source>
</evidence>